<sequence>MRSRCRVSLEILQSSKLWKHATPTRYLPDRPRLLPTVTRAQFHYSLPPRYVILLDFPLNHLAARAVPVAAVITFVVYSVCFAPSILCTYTSFVDVPLLFRGEAAHQVPIPSLPPPRSALRGLPACRLPQSQQPTHVITHTPTFRYLRWCLPIFWQVLHLTAQVLNPSPRYHHAPLVG</sequence>
<protein>
    <submittedName>
        <fullName evidence="2">Uncharacterized protein</fullName>
    </submittedName>
</protein>
<evidence type="ECO:0000313" key="3">
    <source>
        <dbReference type="Proteomes" id="UP001286456"/>
    </source>
</evidence>
<accession>A0AAE0IFB0</accession>
<dbReference type="EMBL" id="JAUEPO010000004">
    <property type="protein sequence ID" value="KAK3324133.1"/>
    <property type="molecule type" value="Genomic_DNA"/>
</dbReference>
<proteinExistence type="predicted"/>
<keyword evidence="3" id="KW-1185">Reference proteome</keyword>
<organism evidence="2 3">
    <name type="scientific">Cercophora scortea</name>
    <dbReference type="NCBI Taxonomy" id="314031"/>
    <lineage>
        <taxon>Eukaryota</taxon>
        <taxon>Fungi</taxon>
        <taxon>Dikarya</taxon>
        <taxon>Ascomycota</taxon>
        <taxon>Pezizomycotina</taxon>
        <taxon>Sordariomycetes</taxon>
        <taxon>Sordariomycetidae</taxon>
        <taxon>Sordariales</taxon>
        <taxon>Lasiosphaeriaceae</taxon>
        <taxon>Cercophora</taxon>
    </lineage>
</organism>
<evidence type="ECO:0000256" key="1">
    <source>
        <dbReference type="SAM" id="Phobius"/>
    </source>
</evidence>
<keyword evidence="1" id="KW-0472">Membrane</keyword>
<dbReference type="Proteomes" id="UP001286456">
    <property type="component" value="Unassembled WGS sequence"/>
</dbReference>
<feature type="transmembrane region" description="Helical" evidence="1">
    <location>
        <begin position="65"/>
        <end position="86"/>
    </location>
</feature>
<keyword evidence="1" id="KW-1133">Transmembrane helix</keyword>
<comment type="caution">
    <text evidence="2">The sequence shown here is derived from an EMBL/GenBank/DDBJ whole genome shotgun (WGS) entry which is preliminary data.</text>
</comment>
<keyword evidence="1" id="KW-0812">Transmembrane</keyword>
<gene>
    <name evidence="2" type="ORF">B0T19DRAFT_222725</name>
</gene>
<evidence type="ECO:0000313" key="2">
    <source>
        <dbReference type="EMBL" id="KAK3324133.1"/>
    </source>
</evidence>
<dbReference type="AlphaFoldDB" id="A0AAE0IFB0"/>
<reference evidence="2" key="1">
    <citation type="journal article" date="2023" name="Mol. Phylogenet. Evol.">
        <title>Genome-scale phylogeny and comparative genomics of the fungal order Sordariales.</title>
        <authorList>
            <person name="Hensen N."/>
            <person name="Bonometti L."/>
            <person name="Westerberg I."/>
            <person name="Brannstrom I.O."/>
            <person name="Guillou S."/>
            <person name="Cros-Aarteil S."/>
            <person name="Calhoun S."/>
            <person name="Haridas S."/>
            <person name="Kuo A."/>
            <person name="Mondo S."/>
            <person name="Pangilinan J."/>
            <person name="Riley R."/>
            <person name="LaButti K."/>
            <person name="Andreopoulos B."/>
            <person name="Lipzen A."/>
            <person name="Chen C."/>
            <person name="Yan M."/>
            <person name="Daum C."/>
            <person name="Ng V."/>
            <person name="Clum A."/>
            <person name="Steindorff A."/>
            <person name="Ohm R.A."/>
            <person name="Martin F."/>
            <person name="Silar P."/>
            <person name="Natvig D.O."/>
            <person name="Lalanne C."/>
            <person name="Gautier V."/>
            <person name="Ament-Velasquez S.L."/>
            <person name="Kruys A."/>
            <person name="Hutchinson M.I."/>
            <person name="Powell A.J."/>
            <person name="Barry K."/>
            <person name="Miller A.N."/>
            <person name="Grigoriev I.V."/>
            <person name="Debuchy R."/>
            <person name="Gladieux P."/>
            <person name="Hiltunen Thoren M."/>
            <person name="Johannesson H."/>
        </authorList>
    </citation>
    <scope>NUCLEOTIDE SEQUENCE</scope>
    <source>
        <strain evidence="2">SMH4131-1</strain>
    </source>
</reference>
<reference evidence="2" key="2">
    <citation type="submission" date="2023-06" db="EMBL/GenBank/DDBJ databases">
        <authorList>
            <consortium name="Lawrence Berkeley National Laboratory"/>
            <person name="Haridas S."/>
            <person name="Hensen N."/>
            <person name="Bonometti L."/>
            <person name="Westerberg I."/>
            <person name="Brannstrom I.O."/>
            <person name="Guillou S."/>
            <person name="Cros-Aarteil S."/>
            <person name="Calhoun S."/>
            <person name="Kuo A."/>
            <person name="Mondo S."/>
            <person name="Pangilinan J."/>
            <person name="Riley R."/>
            <person name="Labutti K."/>
            <person name="Andreopoulos B."/>
            <person name="Lipzen A."/>
            <person name="Chen C."/>
            <person name="Yanf M."/>
            <person name="Daum C."/>
            <person name="Ng V."/>
            <person name="Clum A."/>
            <person name="Steindorff A."/>
            <person name="Ohm R."/>
            <person name="Martin F."/>
            <person name="Silar P."/>
            <person name="Natvig D."/>
            <person name="Lalanne C."/>
            <person name="Gautier V."/>
            <person name="Ament-Velasquez S.L."/>
            <person name="Kruys A."/>
            <person name="Hutchinson M.I."/>
            <person name="Powell A.J."/>
            <person name="Barry K."/>
            <person name="Miller A.N."/>
            <person name="Grigoriev I.V."/>
            <person name="Debuchy R."/>
            <person name="Gladieux P."/>
            <person name="Thoren M.H."/>
            <person name="Johannesson H."/>
        </authorList>
    </citation>
    <scope>NUCLEOTIDE SEQUENCE</scope>
    <source>
        <strain evidence="2">SMH4131-1</strain>
    </source>
</reference>
<name>A0AAE0IFB0_9PEZI</name>